<dbReference type="NCBIfam" id="NF000818">
    <property type="entry name" value="PRK00062.1"/>
    <property type="match status" value="1"/>
</dbReference>
<dbReference type="EMBL" id="CP003537">
    <property type="protein sequence ID" value="AGH95891.1"/>
    <property type="molecule type" value="Genomic_DNA"/>
</dbReference>
<dbReference type="UniPathway" id="UPA00251">
    <property type="reaction ID" value="UER00317"/>
</dbReference>
<dbReference type="PATRIC" id="fig|1184267.3.peg.1696"/>
<keyword evidence="6 7" id="KW-0627">Porphyrin biosynthesis</keyword>
<feature type="modified residue" description="N6-(pyridoxal phosphate)lysine" evidence="7">
    <location>
        <position position="264"/>
    </location>
</feature>
<dbReference type="GO" id="GO:0030170">
    <property type="term" value="F:pyridoxal phosphate binding"/>
    <property type="evidence" value="ECO:0007669"/>
    <property type="project" value="InterPro"/>
</dbReference>
<evidence type="ECO:0000256" key="2">
    <source>
        <dbReference type="ARBA" id="ARBA00004819"/>
    </source>
</evidence>
<evidence type="ECO:0000256" key="5">
    <source>
        <dbReference type="ARBA" id="ARBA00023235"/>
    </source>
</evidence>
<reference evidence="8 9" key="1">
    <citation type="journal article" date="2013" name="ISME J.">
        <title>By their genes ye shall know them: genomic signatures of predatory bacteria.</title>
        <authorList>
            <person name="Pasternak Z."/>
            <person name="Pietrokovski S."/>
            <person name="Rotem O."/>
            <person name="Gophna U."/>
            <person name="Lurie-Weinberger M.N."/>
            <person name="Jurkevitch E."/>
        </authorList>
    </citation>
    <scope>NUCLEOTIDE SEQUENCE [LARGE SCALE GENOMIC DNA]</scope>
    <source>
        <strain evidence="8 9">JSS</strain>
    </source>
</reference>
<dbReference type="PANTHER" id="PTHR43713">
    <property type="entry name" value="GLUTAMATE-1-SEMIALDEHYDE 2,1-AMINOMUTASE"/>
    <property type="match status" value="1"/>
</dbReference>
<dbReference type="InterPro" id="IPR015424">
    <property type="entry name" value="PyrdxlP-dep_Trfase"/>
</dbReference>
<dbReference type="KEGG" id="bex:A11Q_1675"/>
<dbReference type="HAMAP" id="MF_00375">
    <property type="entry name" value="HemL_aminotrans_3"/>
    <property type="match status" value="1"/>
</dbReference>
<dbReference type="InterPro" id="IPR004639">
    <property type="entry name" value="4pyrrol_synth_GluAld_NH2Trfase"/>
</dbReference>
<dbReference type="Gene3D" id="3.40.640.10">
    <property type="entry name" value="Type I PLP-dependent aspartate aminotransferase-like (Major domain)"/>
    <property type="match status" value="1"/>
</dbReference>
<comment type="subunit">
    <text evidence="7">Homodimer.</text>
</comment>
<keyword evidence="7" id="KW-0963">Cytoplasm</keyword>
<dbReference type="Proteomes" id="UP000012040">
    <property type="component" value="Chromosome"/>
</dbReference>
<evidence type="ECO:0000256" key="6">
    <source>
        <dbReference type="ARBA" id="ARBA00023244"/>
    </source>
</evidence>
<comment type="pathway">
    <text evidence="2">Porphyrin-containing compound metabolism; protoporphyrin-IX biosynthesis; 5-aminolevulinate from L-glutamyl-tRNA(Glu): step 2/2.</text>
</comment>
<dbReference type="InterPro" id="IPR005814">
    <property type="entry name" value="Aminotrans_3"/>
</dbReference>
<dbReference type="PANTHER" id="PTHR43713:SF3">
    <property type="entry name" value="GLUTAMATE-1-SEMIALDEHYDE 2,1-AMINOMUTASE 1, CHLOROPLASTIC-RELATED"/>
    <property type="match status" value="1"/>
</dbReference>
<dbReference type="CDD" id="cd00610">
    <property type="entry name" value="OAT_like"/>
    <property type="match status" value="1"/>
</dbReference>
<comment type="subcellular location">
    <subcellularLocation>
        <location evidence="7">Cytoplasm</location>
    </subcellularLocation>
</comment>
<name>M4VCX6_9BACT</name>
<dbReference type="Pfam" id="PF00202">
    <property type="entry name" value="Aminotran_3"/>
    <property type="match status" value="1"/>
</dbReference>
<dbReference type="GO" id="GO:0006782">
    <property type="term" value="P:protoporphyrinogen IX biosynthetic process"/>
    <property type="evidence" value="ECO:0007669"/>
    <property type="project" value="UniProtKB-UniRule"/>
</dbReference>
<dbReference type="PROSITE" id="PS00600">
    <property type="entry name" value="AA_TRANSFER_CLASS_3"/>
    <property type="match status" value="1"/>
</dbReference>
<evidence type="ECO:0000256" key="3">
    <source>
        <dbReference type="ARBA" id="ARBA00008981"/>
    </source>
</evidence>
<gene>
    <name evidence="7" type="primary">hemL</name>
    <name evidence="8" type="ORF">A11Q_1675</name>
</gene>
<keyword evidence="5 7" id="KW-0413">Isomerase</keyword>
<comment type="similarity">
    <text evidence="3 7">Belongs to the class-III pyridoxal-phosphate-dependent aminotransferase family. HemL subfamily.</text>
</comment>
<evidence type="ECO:0000313" key="8">
    <source>
        <dbReference type="EMBL" id="AGH95891.1"/>
    </source>
</evidence>
<dbReference type="STRING" id="1184267.A11Q_1675"/>
<protein>
    <recommendedName>
        <fullName evidence="7">Glutamate-1-semialdehyde 2,1-aminomutase</fullName>
        <shortName evidence="7">GSA</shortName>
        <ecNumber evidence="7">5.4.3.8</ecNumber>
    </recommendedName>
    <alternativeName>
        <fullName evidence="7">Glutamate-1-semialdehyde aminotransferase</fullName>
        <shortName evidence="7">GSA-AT</shortName>
    </alternativeName>
</protein>
<evidence type="ECO:0000256" key="4">
    <source>
        <dbReference type="ARBA" id="ARBA00022898"/>
    </source>
</evidence>
<dbReference type="FunFam" id="3.40.640.10:FF:000021">
    <property type="entry name" value="Glutamate-1-semialdehyde 2,1-aminomutase"/>
    <property type="match status" value="1"/>
</dbReference>
<keyword evidence="9" id="KW-1185">Reference proteome</keyword>
<dbReference type="SUPFAM" id="SSF53383">
    <property type="entry name" value="PLP-dependent transferases"/>
    <property type="match status" value="1"/>
</dbReference>
<evidence type="ECO:0000256" key="1">
    <source>
        <dbReference type="ARBA" id="ARBA00001933"/>
    </source>
</evidence>
<dbReference type="InterPro" id="IPR015421">
    <property type="entry name" value="PyrdxlP-dep_Trfase_major"/>
</dbReference>
<sequence length="423" mass="46481">MNSKEYFERSKKVAPGGVHSPVRSFAGMGREPVFFKSAQGPYLWSVEGKKYIDFCQSFGPLVLGHRDAEVEAEVREMIGTAWSFGACEPYSLELAEWITSRIPWVEKLRFVSSGTEAVMSALRVARAVTGKEKILKFEGCYHGHADSLLVKAGSGLAGIAASSSAGISARMAESTVVCPLDDETLLEEVFTLHGKDLAAVIIEPLPANYGLLIQRKEFLQKVADLAKQHQVLLIFDEVISGFRMALGGMAQILGIQPDLVTYGKVIGGGFPVGCYGGKKEYMDLVAPNGPVYQAGTLSANPVGMRAGLRTLQKMEREQGWTQLDKKGEFFEKQLTDAMAEKNLQFIRQGSLFWFHQKTETPLRRVDQIPATQKESFNKVFLQGLERGVYLAPNAYEVGFLSLAHTDEILTEAATILTDVIKGL</sequence>
<dbReference type="HOGENOM" id="CLU_016922_1_5_7"/>
<proteinExistence type="inferred from homology"/>
<dbReference type="InterPro" id="IPR049704">
    <property type="entry name" value="Aminotrans_3_PPA_site"/>
</dbReference>
<dbReference type="Gene3D" id="3.90.1150.10">
    <property type="entry name" value="Aspartate Aminotransferase, domain 1"/>
    <property type="match status" value="1"/>
</dbReference>
<dbReference type="GO" id="GO:0005737">
    <property type="term" value="C:cytoplasm"/>
    <property type="evidence" value="ECO:0007669"/>
    <property type="project" value="UniProtKB-SubCell"/>
</dbReference>
<dbReference type="eggNOG" id="COG0001">
    <property type="taxonomic scope" value="Bacteria"/>
</dbReference>
<dbReference type="EC" id="5.4.3.8" evidence="7"/>
<dbReference type="InterPro" id="IPR015422">
    <property type="entry name" value="PyrdxlP-dep_Trfase_small"/>
</dbReference>
<dbReference type="GO" id="GO:0008483">
    <property type="term" value="F:transaminase activity"/>
    <property type="evidence" value="ECO:0007669"/>
    <property type="project" value="InterPro"/>
</dbReference>
<dbReference type="AlphaFoldDB" id="M4VCX6"/>
<dbReference type="GO" id="GO:0042286">
    <property type="term" value="F:glutamate-1-semialdehyde 2,1-aminomutase activity"/>
    <property type="evidence" value="ECO:0007669"/>
    <property type="project" value="UniProtKB-UniRule"/>
</dbReference>
<accession>M4VCX6</accession>
<keyword evidence="4 7" id="KW-0663">Pyridoxal phosphate</keyword>
<comment type="catalytic activity">
    <reaction evidence="7">
        <text>(S)-4-amino-5-oxopentanoate = 5-aminolevulinate</text>
        <dbReference type="Rhea" id="RHEA:14265"/>
        <dbReference type="ChEBI" id="CHEBI:57501"/>
        <dbReference type="ChEBI" id="CHEBI:356416"/>
        <dbReference type="EC" id="5.4.3.8"/>
    </reaction>
</comment>
<comment type="cofactor">
    <cofactor evidence="1 7">
        <name>pyridoxal 5'-phosphate</name>
        <dbReference type="ChEBI" id="CHEBI:597326"/>
    </cofactor>
</comment>
<evidence type="ECO:0000313" key="9">
    <source>
        <dbReference type="Proteomes" id="UP000012040"/>
    </source>
</evidence>
<organism evidence="8 9">
    <name type="scientific">Pseudobdellovibrio exovorus JSS</name>
    <dbReference type="NCBI Taxonomy" id="1184267"/>
    <lineage>
        <taxon>Bacteria</taxon>
        <taxon>Pseudomonadati</taxon>
        <taxon>Bdellovibrionota</taxon>
        <taxon>Bdellovibrionia</taxon>
        <taxon>Bdellovibrionales</taxon>
        <taxon>Pseudobdellovibrionaceae</taxon>
        <taxon>Pseudobdellovibrio</taxon>
    </lineage>
</organism>
<evidence type="ECO:0000256" key="7">
    <source>
        <dbReference type="HAMAP-Rule" id="MF_00375"/>
    </source>
</evidence>